<dbReference type="RefSeq" id="WP_004076566.1">
    <property type="nucleotide sequence ID" value="NZ_CM001436.1"/>
</dbReference>
<dbReference type="PANTHER" id="PTHR20941:SF1">
    <property type="entry name" value="FOLIC ACID SYNTHESIS PROTEIN FOL1"/>
    <property type="match status" value="1"/>
</dbReference>
<keyword evidence="11" id="KW-1185">Reference proteome</keyword>
<proteinExistence type="predicted"/>
<evidence type="ECO:0000256" key="5">
    <source>
        <dbReference type="ARBA" id="ARBA00022679"/>
    </source>
</evidence>
<evidence type="ECO:0000256" key="7">
    <source>
        <dbReference type="ARBA" id="ARBA00022842"/>
    </source>
</evidence>
<name>H1YWC9_9EURY</name>
<comment type="pathway">
    <text evidence="3">Cofactor biosynthesis; tetrahydrofolate biosynthesis; 7,8-dihydrofolate from 2-amino-4-hydroxy-6-hydroxymethyl-7,8-dihydropteridine diphosphate and 4-aminobenzoate: step 1/2.</text>
</comment>
<dbReference type="InterPro" id="IPR045031">
    <property type="entry name" value="DHP_synth-like"/>
</dbReference>
<feature type="domain" description="Pterin-binding" evidence="9">
    <location>
        <begin position="17"/>
        <end position="261"/>
    </location>
</feature>
<dbReference type="GO" id="GO:0004156">
    <property type="term" value="F:dihydropteroate synthase activity"/>
    <property type="evidence" value="ECO:0007669"/>
    <property type="project" value="UniProtKB-EC"/>
</dbReference>
<dbReference type="HOGENOM" id="CLU_008023_0_2_2"/>
<dbReference type="NCBIfam" id="TIGR01496">
    <property type="entry name" value="DHPS"/>
    <property type="match status" value="1"/>
</dbReference>
<comment type="cofactor">
    <cofactor evidence="2">
        <name>Mg(2+)</name>
        <dbReference type="ChEBI" id="CHEBI:18420"/>
    </cofactor>
</comment>
<evidence type="ECO:0000256" key="6">
    <source>
        <dbReference type="ARBA" id="ARBA00022723"/>
    </source>
</evidence>
<evidence type="ECO:0000256" key="3">
    <source>
        <dbReference type="ARBA" id="ARBA00004763"/>
    </source>
</evidence>
<accession>H1YWC9</accession>
<keyword evidence="7" id="KW-0460">Magnesium</keyword>
<dbReference type="SUPFAM" id="SSF51717">
    <property type="entry name" value="Dihydropteroate synthetase-like"/>
    <property type="match status" value="1"/>
</dbReference>
<evidence type="ECO:0000313" key="10">
    <source>
        <dbReference type="EMBL" id="EHQ34851.1"/>
    </source>
</evidence>
<evidence type="ECO:0000256" key="2">
    <source>
        <dbReference type="ARBA" id="ARBA00001946"/>
    </source>
</evidence>
<dbReference type="InterPro" id="IPR011005">
    <property type="entry name" value="Dihydropteroate_synth-like_sf"/>
</dbReference>
<evidence type="ECO:0000256" key="1">
    <source>
        <dbReference type="ARBA" id="ARBA00000012"/>
    </source>
</evidence>
<dbReference type="GO" id="GO:0046656">
    <property type="term" value="P:folic acid biosynthetic process"/>
    <property type="evidence" value="ECO:0007669"/>
    <property type="project" value="UniProtKB-KW"/>
</dbReference>
<protein>
    <recommendedName>
        <fullName evidence="4">dihydropteroate synthase</fullName>
        <ecNumber evidence="4">2.5.1.15</ecNumber>
    </recommendedName>
</protein>
<organism evidence="10 11">
    <name type="scientific">Methanoplanus limicola DSM 2279</name>
    <dbReference type="NCBI Taxonomy" id="937775"/>
    <lineage>
        <taxon>Archaea</taxon>
        <taxon>Methanobacteriati</taxon>
        <taxon>Methanobacteriota</taxon>
        <taxon>Stenosarchaea group</taxon>
        <taxon>Methanomicrobia</taxon>
        <taxon>Methanomicrobiales</taxon>
        <taxon>Methanomicrobiaceae</taxon>
        <taxon>Methanoplanus</taxon>
    </lineage>
</organism>
<comment type="catalytic activity">
    <reaction evidence="1">
        <text>(7,8-dihydropterin-6-yl)methyl diphosphate + 4-aminobenzoate = 7,8-dihydropteroate + diphosphate</text>
        <dbReference type="Rhea" id="RHEA:19949"/>
        <dbReference type="ChEBI" id="CHEBI:17836"/>
        <dbReference type="ChEBI" id="CHEBI:17839"/>
        <dbReference type="ChEBI" id="CHEBI:33019"/>
        <dbReference type="ChEBI" id="CHEBI:72950"/>
        <dbReference type="EC" id="2.5.1.15"/>
    </reaction>
</comment>
<keyword evidence="8" id="KW-0289">Folate biosynthesis</keyword>
<evidence type="ECO:0000256" key="8">
    <source>
        <dbReference type="ARBA" id="ARBA00022909"/>
    </source>
</evidence>
<dbReference type="EC" id="2.5.1.15" evidence="4"/>
<reference evidence="10 11" key="1">
    <citation type="submission" date="2011-10" db="EMBL/GenBank/DDBJ databases">
        <title>The Improved High-Quality Draft genome of Methanoplanus limicola DSM 2279.</title>
        <authorList>
            <consortium name="US DOE Joint Genome Institute (JGI-PGF)"/>
            <person name="Lucas S."/>
            <person name="Copeland A."/>
            <person name="Lapidus A."/>
            <person name="Glavina del Rio T."/>
            <person name="Dalin E."/>
            <person name="Tice H."/>
            <person name="Bruce D."/>
            <person name="Goodwin L."/>
            <person name="Pitluck S."/>
            <person name="Peters L."/>
            <person name="Mikhailova N."/>
            <person name="Lu M."/>
            <person name="Kyrpides N."/>
            <person name="Mavromatis K."/>
            <person name="Ivanova N."/>
            <person name="Markowitz V."/>
            <person name="Cheng J.-F."/>
            <person name="Hugenholtz P."/>
            <person name="Woyke T."/>
            <person name="Wu D."/>
            <person name="Wirth R."/>
            <person name="Brambilla E.-M."/>
            <person name="Klenk H.-P."/>
            <person name="Eisen J.A."/>
        </authorList>
    </citation>
    <scope>NUCLEOTIDE SEQUENCE [LARGE SCALE GENOMIC DNA]</scope>
    <source>
        <strain evidence="10 11">DSM 2279</strain>
    </source>
</reference>
<dbReference type="PANTHER" id="PTHR20941">
    <property type="entry name" value="FOLATE SYNTHESIS PROTEINS"/>
    <property type="match status" value="1"/>
</dbReference>
<dbReference type="InParanoid" id="H1YWC9"/>
<evidence type="ECO:0000256" key="4">
    <source>
        <dbReference type="ARBA" id="ARBA00012458"/>
    </source>
</evidence>
<dbReference type="OrthoDB" id="371861at2157"/>
<dbReference type="PROSITE" id="PS00793">
    <property type="entry name" value="DHPS_2"/>
    <property type="match status" value="1"/>
</dbReference>
<keyword evidence="6" id="KW-0479">Metal-binding</keyword>
<dbReference type="STRING" id="937775.Metlim_0728"/>
<dbReference type="EMBL" id="CM001436">
    <property type="protein sequence ID" value="EHQ34851.1"/>
    <property type="molecule type" value="Genomic_DNA"/>
</dbReference>
<dbReference type="Pfam" id="PF00809">
    <property type="entry name" value="Pterin_bind"/>
    <property type="match status" value="1"/>
</dbReference>
<dbReference type="AlphaFoldDB" id="H1YWC9"/>
<evidence type="ECO:0000313" key="11">
    <source>
        <dbReference type="Proteomes" id="UP000005741"/>
    </source>
</evidence>
<dbReference type="InterPro" id="IPR000489">
    <property type="entry name" value="Pterin-binding_dom"/>
</dbReference>
<dbReference type="Proteomes" id="UP000005741">
    <property type="component" value="Chromosome"/>
</dbReference>
<dbReference type="GO" id="GO:0046872">
    <property type="term" value="F:metal ion binding"/>
    <property type="evidence" value="ECO:0007669"/>
    <property type="project" value="UniProtKB-KW"/>
</dbReference>
<dbReference type="InterPro" id="IPR006390">
    <property type="entry name" value="DHP_synth_dom"/>
</dbReference>
<dbReference type="Gene3D" id="3.20.20.20">
    <property type="entry name" value="Dihydropteroate synthase-like"/>
    <property type="match status" value="1"/>
</dbReference>
<keyword evidence="5" id="KW-0808">Transferase</keyword>
<evidence type="ECO:0000259" key="9">
    <source>
        <dbReference type="PROSITE" id="PS50972"/>
    </source>
</evidence>
<gene>
    <name evidence="10" type="ORF">Metlim_0728</name>
</gene>
<dbReference type="PROSITE" id="PS50972">
    <property type="entry name" value="PTERIN_BINDING"/>
    <property type="match status" value="1"/>
</dbReference>
<sequence length="271" mass="29663">MKEFRIGSLPVKEDGPVKLIGIVNCSPESFFSDSYTRSQDVFSKAADLAEKGADIIDIGARSTAPDARPISVSEEVLRIKTALKDFPGSGIPVSLDTMHPEVLSAALRYDIDCINDISGLCNRDYAGIAGDSGLPAILMAAKYVPGDNLGIKETIEYLSIVMQRAEDFGIENVILDPGIGRWTAEKTPESDWEVCRNFSDLKIFDRPLLAAVSRKSFIGDLLRKPAEERLSGTLAVTMHLLNSGAGFVRAHDTEDTRDIIDVYEKLNLINR</sequence>
<dbReference type="GO" id="GO:0046654">
    <property type="term" value="P:tetrahydrofolate biosynthetic process"/>
    <property type="evidence" value="ECO:0007669"/>
    <property type="project" value="TreeGrafter"/>
</dbReference>